<evidence type="ECO:0000256" key="1">
    <source>
        <dbReference type="ARBA" id="ARBA00010301"/>
    </source>
</evidence>
<accession>A0A4D6BMU8</accession>
<dbReference type="Pfam" id="PF02443">
    <property type="entry name" value="Circo_capsid"/>
    <property type="match status" value="1"/>
</dbReference>
<comment type="subunit">
    <text evidence="2">Homomultimer. Assembles in the nucleus, presumably in an immature form, then migrates to the cytoplasm once assembled as mature virion. Interacts with Rep; this interaction relocates Rep into the nucleus.</text>
</comment>
<dbReference type="GO" id="GO:0019069">
    <property type="term" value="P:viral capsid assembly"/>
    <property type="evidence" value="ECO:0007669"/>
    <property type="project" value="InterPro"/>
</dbReference>
<reference evidence="3" key="1">
    <citation type="submission" date="2018-09" db="EMBL/GenBank/DDBJ databases">
        <title>Diverse ssDNA viruses associated with Honey Bees (Apis mellifera).</title>
        <authorList>
            <person name="Kraberger S."/>
            <person name="Cook C."/>
            <person name="Waits K."/>
            <person name="Fontenele R.S."/>
            <person name="Bautista J."/>
            <person name="Smith B."/>
            <person name="Varsani A."/>
        </authorList>
    </citation>
    <scope>NUCLEOTIDE SEQUENCE</scope>
    <source>
        <strain evidence="3">Apis mellifera associated DNA molecule 2</strain>
    </source>
</reference>
<sequence>MPFRKRSPAKRRNYVKRYARKKQYTKMGVPRSIYNGLHHFKHVTRPQNLILSGTSAEGSYDLNNGQLTGPSDTASDNLYFGLKFQLADMPNITALGTLYDSYRINKVKVTFTPVQSDTSGVSLGTPADNVPPLLITVIDRDDYALPTSLSELEQYETYRQVFATKPHSVALTPACSMMAFRTAVSTGYVQGFKKWCDMAQTDIEFYGLKGCILRNPTAANTFKAAWYVRVKYWISCKTVR</sequence>
<dbReference type="InterPro" id="IPR038652">
    <property type="entry name" value="Circovirus_capsid_sf"/>
</dbReference>
<dbReference type="EMBL" id="MH973776">
    <property type="protein sequence ID" value="QBX89322.1"/>
    <property type="molecule type" value="Genomic_DNA"/>
</dbReference>
<proteinExistence type="inferred from homology"/>
<dbReference type="Gene3D" id="2.60.120.950">
    <property type="entry name" value="Circovirus capsid protein"/>
    <property type="match status" value="1"/>
</dbReference>
<evidence type="ECO:0000256" key="2">
    <source>
        <dbReference type="ARBA" id="ARBA00046863"/>
    </source>
</evidence>
<name>A0A4D6BMU8_9VIRU</name>
<dbReference type="InterPro" id="IPR003383">
    <property type="entry name" value="Circovirus_capsid"/>
</dbReference>
<dbReference type="EMBL" id="MH973779">
    <property type="protein sequence ID" value="QBX89328.1"/>
    <property type="molecule type" value="Genomic_DNA"/>
</dbReference>
<comment type="similarity">
    <text evidence="1">Belongs to the circoviridae capsid protein family.</text>
</comment>
<dbReference type="EMBL" id="MH973777">
    <property type="protein sequence ID" value="QBX89324.1"/>
    <property type="molecule type" value="Genomic_DNA"/>
</dbReference>
<evidence type="ECO:0000313" key="3">
    <source>
        <dbReference type="EMBL" id="QBX89328.1"/>
    </source>
</evidence>
<dbReference type="EMBL" id="MH973778">
    <property type="protein sequence ID" value="QBX89326.1"/>
    <property type="molecule type" value="Genomic_DNA"/>
</dbReference>
<organism evidence="3">
    <name type="scientific">Insect-associated ssDNA molecule</name>
    <dbReference type="NCBI Taxonomy" id="2576298"/>
    <lineage>
        <taxon>Viruses</taxon>
    </lineage>
</organism>
<protein>
    <submittedName>
        <fullName evidence="3">Putative capsid protein</fullName>
    </submittedName>
</protein>